<gene>
    <name evidence="2" type="ORF">CEP50_13315</name>
</gene>
<reference evidence="2 3" key="1">
    <citation type="submission" date="2018-03" db="EMBL/GenBank/DDBJ databases">
        <title>Actinopolyspora mortivallis from Sahara, screening for active biomolecules.</title>
        <authorList>
            <person name="Selama O."/>
            <person name="Wellington E.M.H."/>
            <person name="Hacene H."/>
        </authorList>
    </citation>
    <scope>NUCLEOTIDE SEQUENCE [LARGE SCALE GENOMIC DNA]</scope>
    <source>
        <strain evidence="2 3">M5A</strain>
    </source>
</reference>
<protein>
    <submittedName>
        <fullName evidence="2">Uncharacterized protein</fullName>
    </submittedName>
</protein>
<dbReference type="InParanoid" id="A0A2T0GUW5"/>
<feature type="compositionally biased region" description="Basic and acidic residues" evidence="1">
    <location>
        <begin position="36"/>
        <end position="45"/>
    </location>
</feature>
<dbReference type="Proteomes" id="UP000239352">
    <property type="component" value="Unassembled WGS sequence"/>
</dbReference>
<comment type="caution">
    <text evidence="2">The sequence shown here is derived from an EMBL/GenBank/DDBJ whole genome shotgun (WGS) entry which is preliminary data.</text>
</comment>
<accession>A0A2T0GUW5</accession>
<evidence type="ECO:0000313" key="2">
    <source>
        <dbReference type="EMBL" id="PRW62916.1"/>
    </source>
</evidence>
<evidence type="ECO:0000256" key="1">
    <source>
        <dbReference type="SAM" id="MobiDB-lite"/>
    </source>
</evidence>
<organism evidence="2 3">
    <name type="scientific">Actinopolyspora mortivallis</name>
    <dbReference type="NCBI Taxonomy" id="33906"/>
    <lineage>
        <taxon>Bacteria</taxon>
        <taxon>Bacillati</taxon>
        <taxon>Actinomycetota</taxon>
        <taxon>Actinomycetes</taxon>
        <taxon>Actinopolysporales</taxon>
        <taxon>Actinopolysporaceae</taxon>
        <taxon>Actinopolyspora</taxon>
    </lineage>
</organism>
<name>A0A2T0GUW5_ACTMO</name>
<feature type="region of interest" description="Disordered" evidence="1">
    <location>
        <begin position="16"/>
        <end position="75"/>
    </location>
</feature>
<proteinExistence type="predicted"/>
<keyword evidence="3" id="KW-1185">Reference proteome</keyword>
<dbReference type="AlphaFoldDB" id="A0A2T0GUW5"/>
<feature type="compositionally biased region" description="Basic residues" evidence="1">
    <location>
        <begin position="64"/>
        <end position="75"/>
    </location>
</feature>
<evidence type="ECO:0000313" key="3">
    <source>
        <dbReference type="Proteomes" id="UP000239352"/>
    </source>
</evidence>
<dbReference type="EMBL" id="PVSR01000023">
    <property type="protein sequence ID" value="PRW62916.1"/>
    <property type="molecule type" value="Genomic_DNA"/>
</dbReference>
<feature type="compositionally biased region" description="Polar residues" evidence="1">
    <location>
        <begin position="46"/>
        <end position="61"/>
    </location>
</feature>
<sequence length="75" mass="8331">MDSTPIYTELRNTLIDPEGDHWTTSAPPEFLASLESAHDHQHNQAEQDSGGSHSTGEQPPQSGRRAKGRRHRAED</sequence>